<evidence type="ECO:0000313" key="7">
    <source>
        <dbReference type="EMBL" id="TBU85650.1"/>
    </source>
</evidence>
<keyword evidence="4 7" id="KW-0378">Hydrolase</keyword>
<dbReference type="Pfam" id="PF00933">
    <property type="entry name" value="Glyco_hydro_3"/>
    <property type="match status" value="1"/>
</dbReference>
<dbReference type="RefSeq" id="WP_131199264.1">
    <property type="nucleotide sequence ID" value="NZ_QJUL01000057.1"/>
</dbReference>
<dbReference type="Gene3D" id="3.20.20.300">
    <property type="entry name" value="Glycoside hydrolase, family 3, N-terminal domain"/>
    <property type="match status" value="1"/>
</dbReference>
<dbReference type="OrthoDB" id="9781691at2"/>
<name>A0A4Q9QUN5_9GAMM</name>
<evidence type="ECO:0000256" key="1">
    <source>
        <dbReference type="ARBA" id="ARBA00001231"/>
    </source>
</evidence>
<dbReference type="Gene3D" id="3.40.50.1700">
    <property type="entry name" value="Glycoside hydrolase family 3 C-terminal domain"/>
    <property type="match status" value="1"/>
</dbReference>
<organism evidence="7 8">
    <name type="scientific">Phytopseudomonas dryadis</name>
    <dbReference type="NCBI Taxonomy" id="2487520"/>
    <lineage>
        <taxon>Bacteria</taxon>
        <taxon>Pseudomonadati</taxon>
        <taxon>Pseudomonadota</taxon>
        <taxon>Gammaproteobacteria</taxon>
        <taxon>Pseudomonadales</taxon>
        <taxon>Pseudomonadaceae</taxon>
        <taxon>Phytopseudomonas</taxon>
    </lineage>
</organism>
<dbReference type="PROSITE" id="PS00775">
    <property type="entry name" value="GLYCOSYL_HYDROL_F3"/>
    <property type="match status" value="1"/>
</dbReference>
<dbReference type="GO" id="GO:0004563">
    <property type="term" value="F:beta-N-acetylhexosaminidase activity"/>
    <property type="evidence" value="ECO:0007669"/>
    <property type="project" value="UniProtKB-EC"/>
</dbReference>
<dbReference type="InterPro" id="IPR036881">
    <property type="entry name" value="Glyco_hydro_3_C_sf"/>
</dbReference>
<dbReference type="GO" id="GO:0009254">
    <property type="term" value="P:peptidoglycan turnover"/>
    <property type="evidence" value="ECO:0007669"/>
    <property type="project" value="TreeGrafter"/>
</dbReference>
<dbReference type="SUPFAM" id="SSF51445">
    <property type="entry name" value="(Trans)glycosidases"/>
    <property type="match status" value="1"/>
</dbReference>
<proteinExistence type="inferred from homology"/>
<dbReference type="PANTHER" id="PTHR30480:SF13">
    <property type="entry name" value="BETA-HEXOSAMINIDASE"/>
    <property type="match status" value="1"/>
</dbReference>
<evidence type="ECO:0000256" key="2">
    <source>
        <dbReference type="ARBA" id="ARBA00005336"/>
    </source>
</evidence>
<evidence type="ECO:0000313" key="8">
    <source>
        <dbReference type="Proteomes" id="UP000293172"/>
    </source>
</evidence>
<protein>
    <recommendedName>
        <fullName evidence="3">beta-N-acetylhexosaminidase</fullName>
        <ecNumber evidence="3">3.2.1.52</ecNumber>
    </recommendedName>
</protein>
<comment type="caution">
    <text evidence="7">The sequence shown here is derived from an EMBL/GenBank/DDBJ whole genome shotgun (WGS) entry which is preliminary data.</text>
</comment>
<comment type="similarity">
    <text evidence="2">Belongs to the glycosyl hydrolase 3 family.</text>
</comment>
<evidence type="ECO:0000259" key="6">
    <source>
        <dbReference type="Pfam" id="PF00933"/>
    </source>
</evidence>
<feature type="domain" description="Glycoside hydrolase family 3 N-terminal" evidence="6">
    <location>
        <begin position="32"/>
        <end position="350"/>
    </location>
</feature>
<evidence type="ECO:0000256" key="5">
    <source>
        <dbReference type="ARBA" id="ARBA00023295"/>
    </source>
</evidence>
<dbReference type="PANTHER" id="PTHR30480">
    <property type="entry name" value="BETA-HEXOSAMINIDASE-RELATED"/>
    <property type="match status" value="1"/>
</dbReference>
<dbReference type="EC" id="3.2.1.52" evidence="3"/>
<evidence type="ECO:0000256" key="3">
    <source>
        <dbReference type="ARBA" id="ARBA00012663"/>
    </source>
</evidence>
<gene>
    <name evidence="7" type="ORF">DNK44_23990</name>
</gene>
<evidence type="ECO:0000256" key="4">
    <source>
        <dbReference type="ARBA" id="ARBA00022801"/>
    </source>
</evidence>
<dbReference type="Proteomes" id="UP000293172">
    <property type="component" value="Unassembled WGS sequence"/>
</dbReference>
<dbReference type="InterPro" id="IPR001764">
    <property type="entry name" value="Glyco_hydro_3_N"/>
</dbReference>
<dbReference type="InterPro" id="IPR017853">
    <property type="entry name" value="GH"/>
</dbReference>
<sequence>MPHTIDLKAAPFNLDDQAIAWVRQTLGRLSPREKIGQLFTLASRSNRILDQRELLGFAPGGIFRPVRGSLEEIWRANRFLADNSELPLLISGDIEGGGASYLHCTPLPNPLGLAAADDPQLSARVLEVMAGEARALGYNWSFTPLLDINARFRSAIVGTRSYGSEQRRILEQARLHVDILQRHGIATAAKHWPGEGFDDRDQHLVGTVNPLSWEDWQTTFGALYKGLIDAGVLSVMSAHIALPAYIRRHLADAGRDAFQPASASALLNRRLLREELGFNGLIISDATGMAGLSSWHSRAELVPAVIESGCDVFLFTQENPSIDFDLMCRGLREGRLSEERLEQAVTRILALKARLGLHRAPRPPIALDELRRVLQSAPHRAVAEEAAAASITLVKDRQRLLPISLEKHRRIVLASEGVIGHPTQLRPELHIARLLAERGFEVSDYDPEDPPSREKNDLLIYVLAEESATARAHIYLNWQRIHGGNIRDSLRRHWHDLPTLVISLGQPYYLYDAPLIPTYINAYSAIEPVQRAVIAKLLGEQAFTASDPVDSFCGLEEARY</sequence>
<comment type="catalytic activity">
    <reaction evidence="1">
        <text>Hydrolysis of terminal non-reducing N-acetyl-D-hexosamine residues in N-acetyl-beta-D-hexosaminides.</text>
        <dbReference type="EC" id="3.2.1.52"/>
    </reaction>
</comment>
<dbReference type="GO" id="GO:0005975">
    <property type="term" value="P:carbohydrate metabolic process"/>
    <property type="evidence" value="ECO:0007669"/>
    <property type="project" value="InterPro"/>
</dbReference>
<dbReference type="AlphaFoldDB" id="A0A4Q9QUN5"/>
<accession>A0A4Q9QUN5</accession>
<dbReference type="InterPro" id="IPR019800">
    <property type="entry name" value="Glyco_hydro_3_AS"/>
</dbReference>
<dbReference type="EMBL" id="QJUL01000057">
    <property type="protein sequence ID" value="TBU85650.1"/>
    <property type="molecule type" value="Genomic_DNA"/>
</dbReference>
<reference evidence="7 8" key="1">
    <citation type="submission" date="2018-06" db="EMBL/GenBank/DDBJ databases">
        <title>Three novel Pseudomonas species isolated from symptomatic oak.</title>
        <authorList>
            <person name="Bueno-Gonzalez V."/>
            <person name="Brady C."/>
        </authorList>
    </citation>
    <scope>NUCLEOTIDE SEQUENCE [LARGE SCALE GENOMIC DNA]</scope>
    <source>
        <strain evidence="7 8">P6B</strain>
    </source>
</reference>
<keyword evidence="5" id="KW-0326">Glycosidase</keyword>
<dbReference type="InterPro" id="IPR036962">
    <property type="entry name" value="Glyco_hydro_3_N_sf"/>
</dbReference>
<dbReference type="InterPro" id="IPR050226">
    <property type="entry name" value="NagZ_Beta-hexosaminidase"/>
</dbReference>